<dbReference type="InterPro" id="IPR018392">
    <property type="entry name" value="LysM"/>
</dbReference>
<evidence type="ECO:0000256" key="1">
    <source>
        <dbReference type="SAM" id="MobiDB-lite"/>
    </source>
</evidence>
<dbReference type="Pfam" id="PF01476">
    <property type="entry name" value="LysM"/>
    <property type="match status" value="1"/>
</dbReference>
<dbReference type="PANTHER" id="PTHR33734:SF26">
    <property type="entry name" value="LYSM DOMAIN-CONTAINING PROTEIN"/>
    <property type="match status" value="1"/>
</dbReference>
<keyword evidence="4" id="KW-1185">Reference proteome</keyword>
<evidence type="ECO:0000313" key="3">
    <source>
        <dbReference type="EMBL" id="KAG6419448.1"/>
    </source>
</evidence>
<gene>
    <name evidence="3" type="ORF">SASPL_121670</name>
</gene>
<dbReference type="PANTHER" id="PTHR33734">
    <property type="entry name" value="LYSM DOMAIN-CONTAINING GPI-ANCHORED PROTEIN 2"/>
    <property type="match status" value="1"/>
</dbReference>
<dbReference type="AlphaFoldDB" id="A0A8X8XWX6"/>
<proteinExistence type="predicted"/>
<name>A0A8X8XWX6_SALSN</name>
<reference evidence="3" key="1">
    <citation type="submission" date="2018-01" db="EMBL/GenBank/DDBJ databases">
        <authorList>
            <person name="Mao J.F."/>
        </authorList>
    </citation>
    <scope>NUCLEOTIDE SEQUENCE</scope>
    <source>
        <strain evidence="3">Huo1</strain>
        <tissue evidence="3">Leaf</tissue>
    </source>
</reference>
<evidence type="ECO:0000259" key="2">
    <source>
        <dbReference type="PROSITE" id="PS51782"/>
    </source>
</evidence>
<dbReference type="InterPro" id="IPR036779">
    <property type="entry name" value="LysM_dom_sf"/>
</dbReference>
<dbReference type="SUPFAM" id="SSF54106">
    <property type="entry name" value="LysM domain"/>
    <property type="match status" value="1"/>
</dbReference>
<feature type="domain" description="LysM" evidence="2">
    <location>
        <begin position="132"/>
        <end position="175"/>
    </location>
</feature>
<comment type="caution">
    <text evidence="3">The sequence shown here is derived from an EMBL/GenBank/DDBJ whole genome shotgun (WGS) entry which is preliminary data.</text>
</comment>
<reference evidence="3" key="2">
    <citation type="submission" date="2020-08" db="EMBL/GenBank/DDBJ databases">
        <title>Plant Genome Project.</title>
        <authorList>
            <person name="Zhang R.-G."/>
        </authorList>
    </citation>
    <scope>NUCLEOTIDE SEQUENCE</scope>
    <source>
        <strain evidence="3">Huo1</strain>
        <tissue evidence="3">Leaf</tissue>
    </source>
</reference>
<dbReference type="Proteomes" id="UP000298416">
    <property type="component" value="Unassembled WGS sequence"/>
</dbReference>
<feature type="region of interest" description="Disordered" evidence="1">
    <location>
        <begin position="51"/>
        <end position="70"/>
    </location>
</feature>
<dbReference type="EMBL" id="PNBA02000007">
    <property type="protein sequence ID" value="KAG6419448.1"/>
    <property type="molecule type" value="Genomic_DNA"/>
</dbReference>
<dbReference type="Gene3D" id="3.10.350.10">
    <property type="entry name" value="LysM domain"/>
    <property type="match status" value="1"/>
</dbReference>
<dbReference type="CDD" id="cd00118">
    <property type="entry name" value="LysM"/>
    <property type="match status" value="1"/>
</dbReference>
<dbReference type="SMART" id="SM00257">
    <property type="entry name" value="LysM"/>
    <property type="match status" value="1"/>
</dbReference>
<sequence length="176" mass="18611">MSNPPPTAGNGGEDGSKSDLEKTMAKTAGFVVFSGIAISILKALNPFNSSTPTLSESTHTEKPLTKTPPPCCRSSQQPPLLQMFSCCSFSSIHVDIMCGEHVDASCEAPVTASVKPNVMEVVEQNVVESTGKAVEIVKGDTLWGLSRKYGVPIQEIKEANGLTSDTIYAGKKLVIP</sequence>
<organism evidence="3">
    <name type="scientific">Salvia splendens</name>
    <name type="common">Scarlet sage</name>
    <dbReference type="NCBI Taxonomy" id="180675"/>
    <lineage>
        <taxon>Eukaryota</taxon>
        <taxon>Viridiplantae</taxon>
        <taxon>Streptophyta</taxon>
        <taxon>Embryophyta</taxon>
        <taxon>Tracheophyta</taxon>
        <taxon>Spermatophyta</taxon>
        <taxon>Magnoliopsida</taxon>
        <taxon>eudicotyledons</taxon>
        <taxon>Gunneridae</taxon>
        <taxon>Pentapetalae</taxon>
        <taxon>asterids</taxon>
        <taxon>lamiids</taxon>
        <taxon>Lamiales</taxon>
        <taxon>Lamiaceae</taxon>
        <taxon>Nepetoideae</taxon>
        <taxon>Mentheae</taxon>
        <taxon>Salviinae</taxon>
        <taxon>Salvia</taxon>
        <taxon>Salvia subgen. Calosphace</taxon>
        <taxon>core Calosphace</taxon>
    </lineage>
</organism>
<protein>
    <recommendedName>
        <fullName evidence="2">LysM domain-containing protein</fullName>
    </recommendedName>
</protein>
<dbReference type="PROSITE" id="PS51782">
    <property type="entry name" value="LYSM"/>
    <property type="match status" value="1"/>
</dbReference>
<evidence type="ECO:0000313" key="4">
    <source>
        <dbReference type="Proteomes" id="UP000298416"/>
    </source>
</evidence>
<accession>A0A8X8XWX6</accession>